<dbReference type="InterPro" id="IPR013538">
    <property type="entry name" value="ASHA1/2-like_C"/>
</dbReference>
<accession>A0A923T7G5</accession>
<comment type="similarity">
    <text evidence="1">Belongs to the AHA1 family.</text>
</comment>
<feature type="domain" description="Activator of Hsp90 ATPase homologue 1/2-like C-terminal" evidence="2">
    <location>
        <begin position="14"/>
        <end position="134"/>
    </location>
</feature>
<evidence type="ECO:0000259" key="2">
    <source>
        <dbReference type="Pfam" id="PF08327"/>
    </source>
</evidence>
<dbReference type="RefSeq" id="WP_187466552.1">
    <property type="nucleotide sequence ID" value="NZ_JACSIT010000100.1"/>
</dbReference>
<proteinExistence type="inferred from homology"/>
<name>A0A923T7G5_9BACT</name>
<dbReference type="InterPro" id="IPR023393">
    <property type="entry name" value="START-like_dom_sf"/>
</dbReference>
<dbReference type="Gene3D" id="3.30.530.20">
    <property type="match status" value="1"/>
</dbReference>
<dbReference type="CDD" id="cd08897">
    <property type="entry name" value="SRPBCC_CalC_Aha1-like_4"/>
    <property type="match status" value="1"/>
</dbReference>
<protein>
    <submittedName>
        <fullName evidence="3">SRPBCC family protein</fullName>
    </submittedName>
</protein>
<dbReference type="AlphaFoldDB" id="A0A923T7G5"/>
<gene>
    <name evidence="3" type="ORF">H9S92_09910</name>
</gene>
<evidence type="ECO:0000256" key="1">
    <source>
        <dbReference type="ARBA" id="ARBA00006817"/>
    </source>
</evidence>
<evidence type="ECO:0000313" key="3">
    <source>
        <dbReference type="EMBL" id="MBC6994480.1"/>
    </source>
</evidence>
<reference evidence="3" key="1">
    <citation type="submission" date="2020-08" db="EMBL/GenBank/DDBJ databases">
        <title>Lewinella bacteria from marine environments.</title>
        <authorList>
            <person name="Zhong Y."/>
        </authorList>
    </citation>
    <scope>NUCLEOTIDE SEQUENCE</scope>
    <source>
        <strain evidence="3">KCTC 42187</strain>
    </source>
</reference>
<keyword evidence="4" id="KW-1185">Reference proteome</keyword>
<organism evidence="3 4">
    <name type="scientific">Neolewinella lacunae</name>
    <dbReference type="NCBI Taxonomy" id="1517758"/>
    <lineage>
        <taxon>Bacteria</taxon>
        <taxon>Pseudomonadati</taxon>
        <taxon>Bacteroidota</taxon>
        <taxon>Saprospiria</taxon>
        <taxon>Saprospirales</taxon>
        <taxon>Lewinellaceae</taxon>
        <taxon>Neolewinella</taxon>
    </lineage>
</organism>
<dbReference type="Pfam" id="PF08327">
    <property type="entry name" value="AHSA1"/>
    <property type="match status" value="1"/>
</dbReference>
<sequence>MQATKITIQTTVSADPQKAWAYYTEPEHITQWNFASDDWQCPSASNDLRPGGTYRARMEAKDGSFAFDFEATYLEVEPGKHFRYVLGEDRMVDVDFRGQGQQTEVTVAFDAETENPVDMQREGWQAILNNYKNYTESH</sequence>
<comment type="caution">
    <text evidence="3">The sequence shown here is derived from an EMBL/GenBank/DDBJ whole genome shotgun (WGS) entry which is preliminary data.</text>
</comment>
<evidence type="ECO:0000313" key="4">
    <source>
        <dbReference type="Proteomes" id="UP000650081"/>
    </source>
</evidence>
<dbReference type="SUPFAM" id="SSF55961">
    <property type="entry name" value="Bet v1-like"/>
    <property type="match status" value="1"/>
</dbReference>
<dbReference type="EMBL" id="JACSIT010000100">
    <property type="protein sequence ID" value="MBC6994480.1"/>
    <property type="molecule type" value="Genomic_DNA"/>
</dbReference>
<dbReference type="Proteomes" id="UP000650081">
    <property type="component" value="Unassembled WGS sequence"/>
</dbReference>